<dbReference type="STRING" id="44252.DJ90_580"/>
<evidence type="ECO:0000313" key="1">
    <source>
        <dbReference type="EMBL" id="KFN10166.1"/>
    </source>
</evidence>
<accession>A0A091A1J6</accession>
<keyword evidence="3" id="KW-1185">Reference proteome</keyword>
<dbReference type="GeneID" id="77006060"/>
<evidence type="ECO:0000313" key="2">
    <source>
        <dbReference type="EMBL" id="MUG22982.1"/>
    </source>
</evidence>
<dbReference type="EMBL" id="WNZZ01000006">
    <property type="protein sequence ID" value="MUG22982.1"/>
    <property type="molecule type" value="Genomic_DNA"/>
</dbReference>
<dbReference type="RefSeq" id="WP_036621197.1">
    <property type="nucleotide sequence ID" value="NZ_CP086393.1"/>
</dbReference>
<reference evidence="1 3" key="1">
    <citation type="submission" date="2014-04" db="EMBL/GenBank/DDBJ databases">
        <authorList>
            <person name="Bishop-Lilly K.A."/>
            <person name="Broomall S.M."/>
            <person name="Chain P.S."/>
            <person name="Chertkov O."/>
            <person name="Coyne S.R."/>
            <person name="Daligault H.E."/>
            <person name="Davenport K.W."/>
            <person name="Erkkila T."/>
            <person name="Frey K.G."/>
            <person name="Gibbons H.S."/>
            <person name="Gu W."/>
            <person name="Jaissle J."/>
            <person name="Johnson S.L."/>
            <person name="Koroleva G.I."/>
            <person name="Ladner J.T."/>
            <person name="Lo C.-C."/>
            <person name="Minogue T.D."/>
            <person name="Munk C."/>
            <person name="Palacios G.F."/>
            <person name="Redden C.L."/>
            <person name="Rosenzweig C.N."/>
            <person name="Scholz M.B."/>
            <person name="Teshima H."/>
            <person name="Xu Y."/>
        </authorList>
    </citation>
    <scope>NUCLEOTIDE SEQUENCE [LARGE SCALE GENOMIC DNA]</scope>
    <source>
        <strain evidence="1 3">8244</strain>
    </source>
</reference>
<reference evidence="2 4" key="2">
    <citation type="submission" date="2019-11" db="EMBL/GenBank/DDBJ databases">
        <title>Draft genome sequences of five Paenibacillus species of dairy origin.</title>
        <authorList>
            <person name="Olajide A.M."/>
            <person name="Chen S."/>
            <person name="Lapointe G."/>
        </authorList>
    </citation>
    <scope>NUCLEOTIDE SEQUENCE [LARGE SCALE GENOMIC DNA]</scope>
    <source>
        <strain evidence="2 4">3CT49</strain>
    </source>
</reference>
<dbReference type="Proteomes" id="UP000442469">
    <property type="component" value="Unassembled WGS sequence"/>
</dbReference>
<gene>
    <name evidence="1" type="ORF">DJ90_580</name>
    <name evidence="2" type="ORF">GNQ08_11220</name>
</gene>
<sequence>MDWIKGSSLIEYVGEERMVFDHPDFRMEKADLNRIPQTMTALGQFFTAESLWLGPDTMVILPAEDEEMRHLVADQVAAHFEKVRYLIRGDKVEEVNMQRLKKDTGELFNAADTGIIPVLKDLYREPRPAERRWNRRSPLYYTVETGRLQAYDASGTEDIKRFLQKAYFDRGESFVLQPLGWTFEEKLRESVALRFFAGFVPFIRFAVDADTHQVLSLELSRDEIRHPVQLTMVNLSAPRRQKNCLYFELGGGLVQVVYLAGQAPVRFWRDLKNCELFQLAENERFADFDHELAERVPEGVSILLDQDSIQAMLDAVNRELAEQR</sequence>
<name>A0A091A1J6_PAEMA</name>
<comment type="caution">
    <text evidence="1">The sequence shown here is derived from an EMBL/GenBank/DDBJ whole genome shotgun (WGS) entry which is preliminary data.</text>
</comment>
<evidence type="ECO:0000313" key="3">
    <source>
        <dbReference type="Proteomes" id="UP000029278"/>
    </source>
</evidence>
<protein>
    <submittedName>
        <fullName evidence="1">Uncharacterized protein</fullName>
    </submittedName>
</protein>
<dbReference type="EMBL" id="JMQA01000020">
    <property type="protein sequence ID" value="KFN10166.1"/>
    <property type="molecule type" value="Genomic_DNA"/>
</dbReference>
<dbReference type="OrthoDB" id="2623343at2"/>
<dbReference type="PATRIC" id="fig|44252.3.peg.1824"/>
<dbReference type="AlphaFoldDB" id="A0A091A1J6"/>
<evidence type="ECO:0000313" key="4">
    <source>
        <dbReference type="Proteomes" id="UP000442469"/>
    </source>
</evidence>
<dbReference type="Proteomes" id="UP000029278">
    <property type="component" value="Unassembled WGS sequence"/>
</dbReference>
<dbReference type="HOGENOM" id="CLU_852162_0_0_9"/>
<organism evidence="1 3">
    <name type="scientific">Paenibacillus macerans</name>
    <name type="common">Bacillus macerans</name>
    <dbReference type="NCBI Taxonomy" id="44252"/>
    <lineage>
        <taxon>Bacteria</taxon>
        <taxon>Bacillati</taxon>
        <taxon>Bacillota</taxon>
        <taxon>Bacilli</taxon>
        <taxon>Bacillales</taxon>
        <taxon>Paenibacillaceae</taxon>
        <taxon>Paenibacillus</taxon>
    </lineage>
</organism>
<proteinExistence type="predicted"/>